<name>D7P5P6_HYPDD</name>
<sequence>MALTIICGLVGLSGGIYYEYRRAKNEAQSRIEKDEFDAKAREIFNTTIHGRVRDDIFNEKVYQEFVTEDRLKDLQQVVQPVN</sequence>
<gene>
    <name evidence="1" type="primary">U17</name>
</gene>
<protein>
    <submittedName>
        <fullName evidence="1">Uncharacterized protein U17</fullName>
    </submittedName>
</protein>
<dbReference type="EMBL" id="GQ923583">
    <property type="protein sequence ID" value="ADI40480.1"/>
    <property type="molecule type" value="Genomic_DNA"/>
</dbReference>
<accession>D7P5P6</accession>
<proteinExistence type="predicted"/>
<organism evidence="1">
    <name type="scientific">Hyposoter didymator</name>
    <name type="common">Parasitoid wasp</name>
    <name type="synonym">Ichneumon didymator</name>
    <dbReference type="NCBI Taxonomy" id="260305"/>
    <lineage>
        <taxon>Eukaryota</taxon>
        <taxon>Metazoa</taxon>
        <taxon>Ecdysozoa</taxon>
        <taxon>Arthropoda</taxon>
        <taxon>Hexapoda</taxon>
        <taxon>Insecta</taxon>
        <taxon>Pterygota</taxon>
        <taxon>Neoptera</taxon>
        <taxon>Endopterygota</taxon>
        <taxon>Hymenoptera</taxon>
        <taxon>Apocrita</taxon>
        <taxon>Ichneumonoidea</taxon>
        <taxon>Ichneumonidae</taxon>
        <taxon>Campopleginae</taxon>
        <taxon>Dusona group</taxon>
        <taxon>Hyposoter</taxon>
    </lineage>
</organism>
<evidence type="ECO:0000313" key="1">
    <source>
        <dbReference type="EMBL" id="ADI40480.1"/>
    </source>
</evidence>
<dbReference type="AlphaFoldDB" id="D7P5P6"/>
<reference evidence="1" key="1">
    <citation type="journal article" date="2010" name="PLoS Pathog.">
        <title>Analysis of virion structural components reveals vestiges of the ancestral ichnovirus genome.</title>
        <authorList>
            <person name="Volkoff A.-N."/>
            <person name="Jouan V."/>
            <person name="Urbach S."/>
            <person name="Samain S."/>
            <person name="Bergoin M."/>
            <person name="Wincker P."/>
            <person name="Demettre E."/>
            <person name="Cousserans F."/>
            <person name="Provost B."/>
            <person name="Coulibaly F."/>
            <person name="Legeai F."/>
            <person name="Beliveau C."/>
            <person name="Cusson M."/>
            <person name="Gyapay G."/>
            <person name="Drezen J.-M."/>
        </authorList>
    </citation>
    <scope>NUCLEOTIDE SEQUENCE</scope>
</reference>